<feature type="region of interest" description="Disordered" evidence="1">
    <location>
        <begin position="228"/>
        <end position="278"/>
    </location>
</feature>
<dbReference type="Proteomes" id="UP000507470">
    <property type="component" value="Unassembled WGS sequence"/>
</dbReference>
<dbReference type="OrthoDB" id="425619at2759"/>
<gene>
    <name evidence="3" type="ORF">MCOR_34822</name>
</gene>
<dbReference type="InterPro" id="IPR041588">
    <property type="entry name" value="Integrase_H2C2"/>
</dbReference>
<feature type="domain" description="Integrase zinc-binding" evidence="2">
    <location>
        <begin position="88"/>
        <end position="144"/>
    </location>
</feature>
<name>A0A6J8CVV7_MYTCO</name>
<accession>A0A6J8CVV7</accession>
<protein>
    <recommendedName>
        <fullName evidence="2">Integrase zinc-binding domain-containing protein</fullName>
    </recommendedName>
</protein>
<dbReference type="GO" id="GO:0003676">
    <property type="term" value="F:nucleic acid binding"/>
    <property type="evidence" value="ECO:0007669"/>
    <property type="project" value="InterPro"/>
</dbReference>
<dbReference type="Pfam" id="PF17921">
    <property type="entry name" value="Integrase_H2C2"/>
    <property type="match status" value="1"/>
</dbReference>
<dbReference type="FunFam" id="1.10.340.70:FF:000001">
    <property type="entry name" value="Retrovirus-related Pol polyprotein from transposon gypsy-like Protein"/>
    <property type="match status" value="1"/>
</dbReference>
<organism evidence="3 4">
    <name type="scientific">Mytilus coruscus</name>
    <name type="common">Sea mussel</name>
    <dbReference type="NCBI Taxonomy" id="42192"/>
    <lineage>
        <taxon>Eukaryota</taxon>
        <taxon>Metazoa</taxon>
        <taxon>Spiralia</taxon>
        <taxon>Lophotrochozoa</taxon>
        <taxon>Mollusca</taxon>
        <taxon>Bivalvia</taxon>
        <taxon>Autobranchia</taxon>
        <taxon>Pteriomorphia</taxon>
        <taxon>Mytilida</taxon>
        <taxon>Mytiloidea</taxon>
        <taxon>Mytilidae</taxon>
        <taxon>Mytilinae</taxon>
        <taxon>Mytilus</taxon>
    </lineage>
</organism>
<dbReference type="PANTHER" id="PTHR47266">
    <property type="entry name" value="ENDONUCLEASE-RELATED"/>
    <property type="match status" value="1"/>
</dbReference>
<dbReference type="SUPFAM" id="SSF53098">
    <property type="entry name" value="Ribonuclease H-like"/>
    <property type="match status" value="1"/>
</dbReference>
<dbReference type="InterPro" id="IPR052160">
    <property type="entry name" value="Gypsy_RT_Integrase-like"/>
</dbReference>
<evidence type="ECO:0000256" key="1">
    <source>
        <dbReference type="SAM" id="MobiDB-lite"/>
    </source>
</evidence>
<dbReference type="EMBL" id="CACVKT020006283">
    <property type="protein sequence ID" value="CAC5400658.1"/>
    <property type="molecule type" value="Genomic_DNA"/>
</dbReference>
<evidence type="ECO:0000313" key="4">
    <source>
        <dbReference type="Proteomes" id="UP000507470"/>
    </source>
</evidence>
<reference evidence="3 4" key="1">
    <citation type="submission" date="2020-06" db="EMBL/GenBank/DDBJ databases">
        <authorList>
            <person name="Li R."/>
            <person name="Bekaert M."/>
        </authorList>
    </citation>
    <scope>NUCLEOTIDE SEQUENCE [LARGE SCALE GENOMIC DNA]</scope>
    <source>
        <strain evidence="4">wild</strain>
    </source>
</reference>
<sequence length="278" mass="32318">MTLKFSTWFQNKSLTEIAESQDKDYVLSDIINLKEIFLPGQNGKIFLNKCPEIKAYWSLWNMLVLRNKILYYKFIETDNSVRLTLVLPQNLKSEILTMLHNDSCSGHLGINRTLARIRSRFFWPNLKQDVTRWCETCSVYQRRKGPYRKAKAGMKQYLVGAPLERVAIDIMGPLPLTWRKNKYIMVVTDYFTRSVRWASQQQHDCLPTRNKYMDPRMYAHSLDVECHSQTETRPNAPPHPARASCVKERVTRRAVRSQWKKDEAASGSRSNYGGSGCG</sequence>
<keyword evidence="4" id="KW-1185">Reference proteome</keyword>
<dbReference type="InterPro" id="IPR036397">
    <property type="entry name" value="RNaseH_sf"/>
</dbReference>
<dbReference type="Gene3D" id="1.10.340.70">
    <property type="match status" value="1"/>
</dbReference>
<proteinExistence type="predicted"/>
<evidence type="ECO:0000259" key="2">
    <source>
        <dbReference type="Pfam" id="PF17921"/>
    </source>
</evidence>
<evidence type="ECO:0000313" key="3">
    <source>
        <dbReference type="EMBL" id="CAC5400658.1"/>
    </source>
</evidence>
<dbReference type="InterPro" id="IPR012337">
    <property type="entry name" value="RNaseH-like_sf"/>
</dbReference>
<dbReference type="Gene3D" id="3.30.420.10">
    <property type="entry name" value="Ribonuclease H-like superfamily/Ribonuclease H"/>
    <property type="match status" value="1"/>
</dbReference>
<dbReference type="AlphaFoldDB" id="A0A6J8CVV7"/>